<gene>
    <name evidence="2" type="ORF">AALO_G00177340</name>
</gene>
<feature type="region of interest" description="Disordered" evidence="1">
    <location>
        <begin position="1"/>
        <end position="21"/>
    </location>
</feature>
<dbReference type="EMBL" id="JADWDJ010000013">
    <property type="protein sequence ID" value="KAG5271229.1"/>
    <property type="molecule type" value="Genomic_DNA"/>
</dbReference>
<comment type="caution">
    <text evidence="2">The sequence shown here is derived from an EMBL/GenBank/DDBJ whole genome shotgun (WGS) entry which is preliminary data.</text>
</comment>
<proteinExistence type="predicted"/>
<feature type="compositionally biased region" description="Polar residues" evidence="1">
    <location>
        <begin position="1"/>
        <end position="15"/>
    </location>
</feature>
<evidence type="ECO:0000313" key="2">
    <source>
        <dbReference type="EMBL" id="KAG5271229.1"/>
    </source>
</evidence>
<accession>A0AAV6G7X4</accession>
<dbReference type="AlphaFoldDB" id="A0AAV6G7X4"/>
<sequence length="95" mass="10933">MVQHDQQVAQPATMKNHQELSGIASLRRSQITPSSSSSGRYLIQLWRLKNVVCFGGKGNFPLQLERLFLNGHCKRGCKQCCLFPCKEIIEYFFER</sequence>
<evidence type="ECO:0000256" key="1">
    <source>
        <dbReference type="SAM" id="MobiDB-lite"/>
    </source>
</evidence>
<protein>
    <submittedName>
        <fullName evidence="2">Uncharacterized protein</fullName>
    </submittedName>
</protein>
<keyword evidence="3" id="KW-1185">Reference proteome</keyword>
<dbReference type="Proteomes" id="UP000823561">
    <property type="component" value="Chromosome 13"/>
</dbReference>
<name>A0AAV6G7X4_9TELE</name>
<reference evidence="2" key="1">
    <citation type="submission" date="2020-10" db="EMBL/GenBank/DDBJ databases">
        <title>Chromosome-scale genome assembly of the Allis shad, Alosa alosa.</title>
        <authorList>
            <person name="Margot Z."/>
            <person name="Christophe K."/>
            <person name="Cabau C."/>
            <person name="Louis A."/>
            <person name="Berthelot C."/>
            <person name="Parey E."/>
            <person name="Roest Crollius H."/>
            <person name="Montfort J."/>
            <person name="Robinson-Rechavi M."/>
            <person name="Bucao C."/>
            <person name="Bouchez O."/>
            <person name="Gislard M."/>
            <person name="Lluch J."/>
            <person name="Milhes M."/>
            <person name="Lampietro C."/>
            <person name="Lopez Roques C."/>
            <person name="Donnadieu C."/>
            <person name="Braasch I."/>
            <person name="Desvignes T."/>
            <person name="Postlethwait J."/>
            <person name="Bobe J."/>
            <person name="Guiguen Y."/>
        </authorList>
    </citation>
    <scope>NUCLEOTIDE SEQUENCE</scope>
    <source>
        <strain evidence="2">M-15738</strain>
        <tissue evidence="2">Blood</tissue>
    </source>
</reference>
<organism evidence="2 3">
    <name type="scientific">Alosa alosa</name>
    <name type="common">allis shad</name>
    <dbReference type="NCBI Taxonomy" id="278164"/>
    <lineage>
        <taxon>Eukaryota</taxon>
        <taxon>Metazoa</taxon>
        <taxon>Chordata</taxon>
        <taxon>Craniata</taxon>
        <taxon>Vertebrata</taxon>
        <taxon>Euteleostomi</taxon>
        <taxon>Actinopterygii</taxon>
        <taxon>Neopterygii</taxon>
        <taxon>Teleostei</taxon>
        <taxon>Clupei</taxon>
        <taxon>Clupeiformes</taxon>
        <taxon>Clupeoidei</taxon>
        <taxon>Clupeidae</taxon>
        <taxon>Alosa</taxon>
    </lineage>
</organism>
<evidence type="ECO:0000313" key="3">
    <source>
        <dbReference type="Proteomes" id="UP000823561"/>
    </source>
</evidence>